<evidence type="ECO:0000313" key="4">
    <source>
        <dbReference type="EMBL" id="RYP04602.1"/>
    </source>
</evidence>
<proteinExistence type="predicted"/>
<organism evidence="4 5">
    <name type="scientific">Monosporascus ibericus</name>
    <dbReference type="NCBI Taxonomy" id="155417"/>
    <lineage>
        <taxon>Eukaryota</taxon>
        <taxon>Fungi</taxon>
        <taxon>Dikarya</taxon>
        <taxon>Ascomycota</taxon>
        <taxon>Pezizomycotina</taxon>
        <taxon>Sordariomycetes</taxon>
        <taxon>Xylariomycetidae</taxon>
        <taxon>Xylariales</taxon>
        <taxon>Xylariales incertae sedis</taxon>
        <taxon>Monosporascus</taxon>
    </lineage>
</organism>
<protein>
    <recommendedName>
        <fullName evidence="3">DUF1996 domain-containing protein</fullName>
    </recommendedName>
</protein>
<feature type="transmembrane region" description="Helical" evidence="1">
    <location>
        <begin position="120"/>
        <end position="139"/>
    </location>
</feature>
<dbReference type="EMBL" id="QJNU01000204">
    <property type="protein sequence ID" value="RYP04602.1"/>
    <property type="molecule type" value="Genomic_DNA"/>
</dbReference>
<dbReference type="Pfam" id="PF09362">
    <property type="entry name" value="DUF1996"/>
    <property type="match status" value="1"/>
</dbReference>
<reference evidence="4 5" key="1">
    <citation type="submission" date="2018-06" db="EMBL/GenBank/DDBJ databases">
        <title>Complete Genomes of Monosporascus.</title>
        <authorList>
            <person name="Robinson A.J."/>
            <person name="Natvig D.O."/>
        </authorList>
    </citation>
    <scope>NUCLEOTIDE SEQUENCE [LARGE SCALE GENOMIC DNA]</scope>
    <source>
        <strain evidence="4 5">CBS 110550</strain>
    </source>
</reference>
<keyword evidence="5" id="KW-1185">Reference proteome</keyword>
<keyword evidence="2" id="KW-0732">Signal</keyword>
<evidence type="ECO:0000256" key="1">
    <source>
        <dbReference type="SAM" id="Phobius"/>
    </source>
</evidence>
<feature type="chain" id="PRO_5020892901" description="DUF1996 domain-containing protein" evidence="2">
    <location>
        <begin position="22"/>
        <end position="413"/>
    </location>
</feature>
<feature type="signal peptide" evidence="2">
    <location>
        <begin position="1"/>
        <end position="21"/>
    </location>
</feature>
<gene>
    <name evidence="4" type="ORF">DL764_004339</name>
</gene>
<evidence type="ECO:0000259" key="3">
    <source>
        <dbReference type="Pfam" id="PF09362"/>
    </source>
</evidence>
<feature type="domain" description="DUF1996" evidence="3">
    <location>
        <begin position="47"/>
        <end position="351"/>
    </location>
</feature>
<accession>A0A4Q4TEW1</accession>
<dbReference type="OrthoDB" id="74764at2759"/>
<dbReference type="PANTHER" id="PTHR43662">
    <property type="match status" value="1"/>
</dbReference>
<keyword evidence="1" id="KW-0812">Transmembrane</keyword>
<dbReference type="PANTHER" id="PTHR43662:SF11">
    <property type="entry name" value="WSC DOMAIN-CONTAINING PROTEIN"/>
    <property type="match status" value="1"/>
</dbReference>
<name>A0A4Q4TEW1_9PEZI</name>
<keyword evidence="1" id="KW-0472">Membrane</keyword>
<comment type="caution">
    <text evidence="4">The sequence shown here is derived from an EMBL/GenBank/DDBJ whole genome shotgun (WGS) entry which is preliminary data.</text>
</comment>
<keyword evidence="1" id="KW-1133">Transmembrane helix</keyword>
<dbReference type="Proteomes" id="UP000293360">
    <property type="component" value="Unassembled WGS sequence"/>
</dbReference>
<dbReference type="InterPro" id="IPR018535">
    <property type="entry name" value="DUF1996"/>
</dbReference>
<evidence type="ECO:0000313" key="5">
    <source>
        <dbReference type="Proteomes" id="UP000293360"/>
    </source>
</evidence>
<evidence type="ECO:0000256" key="2">
    <source>
        <dbReference type="SAM" id="SignalP"/>
    </source>
</evidence>
<dbReference type="STRING" id="155417.A0A4Q4TEW1"/>
<dbReference type="AlphaFoldDB" id="A0A4Q4TEW1"/>
<sequence>MFYPSLLLLIVLTLAASPVAAAKDRRTFAVLRFHNDGGHFSTEGRMDPIVYPGRVSSHSHGVMGGSNFGLTIEGDQLLDSECTNAFLSADKSNYWVPALFFQSPINGTFKRVPLFYMQVYYLYVIILLSIFTPYGSTLFSPANGDPSFQLQTAYNTKTENAKSLTSSFEPTNDEIKPFPPGLKIVSGDAMARTAPASGALNLDPGKGPIQAVQFTCPTQDPDAVRYPPDSDGTRAGLQDPTNRGAGAGFPVVNCDGYASPLRQDVHLPSCYDPHAGPDAHASNMAFPRDAGDGKQDCPAGWVHVPHLFLEVYWDTPRFADAWDPDGRAQPFVLANGDRTGFSSHGDFVAGWDEGTLTAIIDGCDAGGGGMDRCPETGPLNPGDRCRIPSVFPDPQKEWLDQLPGDNPVSGWGI</sequence>